<keyword evidence="1" id="KW-1133">Transmembrane helix</keyword>
<accession>A0AAW8JJ16</accession>
<keyword evidence="1" id="KW-0472">Membrane</keyword>
<name>A0AAW8JJ16_9GAMM</name>
<gene>
    <name evidence="2" type="ORF">RFH51_02120</name>
</gene>
<protein>
    <submittedName>
        <fullName evidence="2">Uncharacterized protein</fullName>
    </submittedName>
</protein>
<reference evidence="2" key="1">
    <citation type="submission" date="2023-08" db="EMBL/GenBank/DDBJ databases">
        <title>Emergence of clinically-relevant ST2 carbapenem-resistant Acinetobacter baumannii strains in hospital sewages in Zhejiang, East of China.</title>
        <authorList>
            <person name="Kaichao C."/>
            <person name="Zhang R."/>
        </authorList>
    </citation>
    <scope>NUCLEOTIDE SEQUENCE</scope>
    <source>
        <strain evidence="2">M-SY-60</strain>
    </source>
</reference>
<proteinExistence type="predicted"/>
<dbReference type="Proteomes" id="UP001243195">
    <property type="component" value="Unassembled WGS sequence"/>
</dbReference>
<feature type="transmembrane region" description="Helical" evidence="1">
    <location>
        <begin position="6"/>
        <end position="22"/>
    </location>
</feature>
<evidence type="ECO:0000313" key="3">
    <source>
        <dbReference type="Proteomes" id="UP001243195"/>
    </source>
</evidence>
<dbReference type="RefSeq" id="WP_308955876.1">
    <property type="nucleotide sequence ID" value="NZ_JAVICY010000009.1"/>
</dbReference>
<evidence type="ECO:0000256" key="1">
    <source>
        <dbReference type="SAM" id="Phobius"/>
    </source>
</evidence>
<evidence type="ECO:0000313" key="2">
    <source>
        <dbReference type="EMBL" id="MDQ9070264.1"/>
    </source>
</evidence>
<organism evidence="2 3">
    <name type="scientific">Acinetobacter gerneri</name>
    <dbReference type="NCBI Taxonomy" id="202952"/>
    <lineage>
        <taxon>Bacteria</taxon>
        <taxon>Pseudomonadati</taxon>
        <taxon>Pseudomonadota</taxon>
        <taxon>Gammaproteobacteria</taxon>
        <taxon>Moraxellales</taxon>
        <taxon>Moraxellaceae</taxon>
        <taxon>Acinetobacter</taxon>
    </lineage>
</organism>
<keyword evidence="1" id="KW-0812">Transmembrane</keyword>
<sequence length="168" mass="20350">MLKLIVVIIVVIIVVLVLYMLWKRSFLHKINQNDDQQHRKYIDLVKNNEKNHEKIVQNQTQQNEQNLPPINEEEQRLFDEVAQFFFAEKINNRVYQNAEQIQHHFLKNMPASTLSQIEKHDLEEWSIYWSFAEQSLEYYVGKYGVFYAHVDRFGVEHKYEMLDNEHLL</sequence>
<dbReference type="EMBL" id="JAVIDA010000002">
    <property type="protein sequence ID" value="MDQ9070264.1"/>
    <property type="molecule type" value="Genomic_DNA"/>
</dbReference>
<comment type="caution">
    <text evidence="2">The sequence shown here is derived from an EMBL/GenBank/DDBJ whole genome shotgun (WGS) entry which is preliminary data.</text>
</comment>
<dbReference type="AlphaFoldDB" id="A0AAW8JJ16"/>